<feature type="region of interest" description="Disordered" evidence="8">
    <location>
        <begin position="1520"/>
        <end position="1573"/>
    </location>
</feature>
<feature type="region of interest" description="Disordered" evidence="8">
    <location>
        <begin position="1"/>
        <end position="88"/>
    </location>
</feature>
<dbReference type="FunFam" id="1.10.8.60:FF:000084">
    <property type="entry name" value="p-loop containing nucleoside triphosphate hydrolase superfamily protein"/>
    <property type="match status" value="1"/>
</dbReference>
<evidence type="ECO:0000313" key="11">
    <source>
        <dbReference type="Proteomes" id="UP000327157"/>
    </source>
</evidence>
<evidence type="ECO:0000256" key="4">
    <source>
        <dbReference type="ARBA" id="ARBA00022771"/>
    </source>
</evidence>
<dbReference type="SMART" id="SM00382">
    <property type="entry name" value="AAA"/>
    <property type="match status" value="1"/>
</dbReference>
<dbReference type="Pfam" id="PF00004">
    <property type="entry name" value="AAA"/>
    <property type="match status" value="1"/>
</dbReference>
<feature type="compositionally biased region" description="Basic and acidic residues" evidence="8">
    <location>
        <begin position="137"/>
        <end position="154"/>
    </location>
</feature>
<dbReference type="Gene3D" id="3.30.40.10">
    <property type="entry name" value="Zinc/RING finger domain, C3HC4 (zinc finger)"/>
    <property type="match status" value="1"/>
</dbReference>
<evidence type="ECO:0000256" key="7">
    <source>
        <dbReference type="ARBA" id="ARBA00023117"/>
    </source>
</evidence>
<evidence type="ECO:0000256" key="3">
    <source>
        <dbReference type="ARBA" id="ARBA00022741"/>
    </source>
</evidence>
<keyword evidence="11" id="KW-1185">Reference proteome</keyword>
<protein>
    <recommendedName>
        <fullName evidence="9">PHD-type domain-containing protein</fullName>
    </recommendedName>
</protein>
<sequence length="1902" mass="210430">MRLSSKQSTVSNRSGPRLRKKHKRLDAICEQEYKRNHNGGVGPGPGRSGSGEVELRRSGRARRAPILLDVSPSPPKKRQKVDKNVVVDAGMSVKEEDLETPGSWRSRLRSRGRNVGFGVKGKRKLYEEVSECRREEQMVGTRSNDKNGEFESGRHRVVKSKGPGRIRATNSSDHEQREELPANKDELVEEEAEVIIKNEDVAMQLDSEMDGGKEMEIVDDDSTMITEAGENSKLEEACIVNEHVATMDNAEVMERADDLVATVDNVDTMEHANELVATMDNVETMEHADEHLEAMDNVEPTEHADEQVEQSECVIQEESNGKHVKQLECVKEGENQGDARVSEAVGVSRNEVEVAGCHEGKDSDSSKPDEELAIEMNNAKVDKFKHRKSDTLGKLHIKEGRRCGLCGGGTDGKPPKRLVLDTGESENEAYCGSSASEELNYNLWDGFGDEPGWLGRLLGPVNDRYGIAGIWVHQNCAVWSPEVYFAGLGCLKNVRAALCRGRALKCTRCGRAGATIGCRVDRCPRTYHLPCARAYGCVFDHRKFLIACTDHRNLFQPLGDQYLARIKKLKAKKMKMETRKLSNDALRKDIEAEEKWLENCGEDEEFLKRESKRLHRDLVRIAPVYIGGSDSESGKLFQGWESVAGLQDVIGCMKEVVMLPLLYPEFFDSLGLTPPRGVLLHGYPGTGKTLVVRALIGACARGDKRIAYFARKGADCLGKYVGDSERQLRLLFQVAEKCQPSVIFFDEIDGLAPSRTRQQDQTHSSVVSTLLALMDGLKSRGSVVVIGATNRPDAVDPALRRPGRFDREIYFPLPSVEDRAAILSLHTQKWPKPVAGSILKLVASRTAGFAGADLQALCTQAAIISLKRNFPLQEVLSTAGKNASDHKRLSLPAFAVEDRDWLEALSCSPPPCSRREAGVAANDVVCSPLPTHLIPCLLQPLSTMLVSLYLDERLWLPAPLRKSARMIESVMVSALNKKKMPSDRWWSHIPVLLQEADVAKDIERKLLRTGILLGYDTCGDSDAFNDDHDDDHSLKFQPSVKHHGGTRLSLLRNISVASTNKSGFRILIAGNPRAGQRHLASCLLHFFVGNVQVQKVDLATVLQEGHGDMVQGITQILMKCASVGSSIVFMPRIDLWAVETLLPMTEESDSDLSDHLLTENEKSYPVHGQAVEEGSGPNSQQCKSIEMGECTGVSQSASHAWNLFVEQVESICVSSSLMILATSEVPYSVLPVRIRQFFKSDISDCNQSIPMKNTVPRFSVRIDEDFNHDLVINLSTEELLRDIVQQVVLLIHQKSHIHTTSYQEYGTCNPREHQSEMVNHSTVHGSADVNNSVTQGPDESLLKVHLPPDNRSVKGKSNLLLAISSFGYQILQYPHFAELCWFTSKLKEGPSADISGPWKGWPFNPCIVRPNNSIEKVAVACSSSNTKSKEKFGLVRGLVAVGLSAYRGVYMSLREVSFEIRKVLELLVAEVNSKIQAGKDRYQYVRLLSQVAYLEDVVNSWAYTLHSLELDAPMKMENDKLTDVRPPKDDDVRPPDDHHVDGQVQTEEPKPNNTSKCSDKLEAPESVPQGFDTEKVGFVDFNKDGELGHPDSEGRLAISDLSGQKIVVMDSTLDKSLLGSNESLNDQNGTSPKPHESKNDRNHVEVSGDSGSLKHSNGFDCTESVVISEDGSTSGEFGSIKLSSSRAICNEVNGLSSMEAGIILNNGKCDANEHIVGVDTSNKTFLPTKSGVLCLYRCCPTCLDTLHSLTHKILIHKWGSNKSQWTIEDAHDIVASASVDLLSAIRRIVGSGGFSNSPDNKMRDRNSEKFKWPEAVTCHCKNSGTKSLLPVECKCHTIIEDTATTAKASPTTHHRFDPKFIFRDGVLIHMDPEKDVSFHCKFETLCLCSLIELILMAEQPFH</sequence>
<feature type="region of interest" description="Disordered" evidence="8">
    <location>
        <begin position="1618"/>
        <end position="1655"/>
    </location>
</feature>
<dbReference type="OrthoDB" id="5421at2759"/>
<evidence type="ECO:0000259" key="9">
    <source>
        <dbReference type="PROSITE" id="PS51805"/>
    </source>
</evidence>
<dbReference type="GO" id="GO:0045815">
    <property type="term" value="P:transcription initiation-coupled chromatin remodeling"/>
    <property type="evidence" value="ECO:0007669"/>
    <property type="project" value="TreeGrafter"/>
</dbReference>
<dbReference type="GO" id="GO:0006334">
    <property type="term" value="P:nucleosome assembly"/>
    <property type="evidence" value="ECO:0007669"/>
    <property type="project" value="TreeGrafter"/>
</dbReference>
<dbReference type="Pfam" id="PF17862">
    <property type="entry name" value="AAA_lid_3"/>
    <property type="match status" value="1"/>
</dbReference>
<dbReference type="GO" id="GO:0006337">
    <property type="term" value="P:nucleosome disassembly"/>
    <property type="evidence" value="ECO:0007669"/>
    <property type="project" value="TreeGrafter"/>
</dbReference>
<evidence type="ECO:0000256" key="8">
    <source>
        <dbReference type="SAM" id="MobiDB-lite"/>
    </source>
</evidence>
<dbReference type="GO" id="GO:0003682">
    <property type="term" value="F:chromatin binding"/>
    <property type="evidence" value="ECO:0007669"/>
    <property type="project" value="TreeGrafter"/>
</dbReference>
<evidence type="ECO:0000256" key="5">
    <source>
        <dbReference type="ARBA" id="ARBA00022833"/>
    </source>
</evidence>
<feature type="compositionally biased region" description="Basic and acidic residues" evidence="8">
    <location>
        <begin position="1633"/>
        <end position="1646"/>
    </location>
</feature>
<dbReference type="FunFam" id="3.40.50.300:FF:000061">
    <property type="entry name" value="ATPase family, AAA domain-containing 2"/>
    <property type="match status" value="1"/>
</dbReference>
<comment type="similarity">
    <text evidence="1">Belongs to the AAA ATPase family.</text>
</comment>
<dbReference type="InterPro" id="IPR003959">
    <property type="entry name" value="ATPase_AAA_core"/>
</dbReference>
<dbReference type="Pfam" id="PF13771">
    <property type="entry name" value="zf-HC5HC2H"/>
    <property type="match status" value="1"/>
</dbReference>
<dbReference type="GO" id="GO:0005524">
    <property type="term" value="F:ATP binding"/>
    <property type="evidence" value="ECO:0007669"/>
    <property type="project" value="UniProtKB-KW"/>
</dbReference>
<evidence type="ECO:0000256" key="6">
    <source>
        <dbReference type="ARBA" id="ARBA00022840"/>
    </source>
</evidence>
<reference evidence="10 11" key="3">
    <citation type="submission" date="2019-11" db="EMBL/GenBank/DDBJ databases">
        <title>A de novo genome assembly of a pear dwarfing rootstock.</title>
        <authorList>
            <person name="Wang F."/>
            <person name="Wang J."/>
            <person name="Li S."/>
            <person name="Zhang Y."/>
            <person name="Fang M."/>
            <person name="Ma L."/>
            <person name="Zhao Y."/>
            <person name="Jiang S."/>
        </authorList>
    </citation>
    <scope>NUCLEOTIDE SEQUENCE [LARGE SCALE GENOMIC DNA]</scope>
    <source>
        <strain evidence="10">S2</strain>
        <tissue evidence="10">Leaf</tissue>
    </source>
</reference>
<feature type="compositionally biased region" description="Basic and acidic residues" evidence="8">
    <location>
        <begin position="25"/>
        <end position="35"/>
    </location>
</feature>
<reference evidence="11" key="2">
    <citation type="submission" date="2019-10" db="EMBL/GenBank/DDBJ databases">
        <title>A de novo genome assembly of a pear dwarfing rootstock.</title>
        <authorList>
            <person name="Wang F."/>
            <person name="Wang J."/>
            <person name="Li S."/>
            <person name="Zhang Y."/>
            <person name="Fang M."/>
            <person name="Ma L."/>
            <person name="Zhao Y."/>
            <person name="Jiang S."/>
        </authorList>
    </citation>
    <scope>NUCLEOTIDE SEQUENCE [LARGE SCALE GENOMIC DNA]</scope>
</reference>
<dbReference type="PROSITE" id="PS51805">
    <property type="entry name" value="EPHD"/>
    <property type="match status" value="1"/>
</dbReference>
<name>A0A5N5FRF8_9ROSA</name>
<feature type="compositionally biased region" description="Basic and acidic residues" evidence="8">
    <location>
        <begin position="1520"/>
        <end position="1541"/>
    </location>
</feature>
<dbReference type="EMBL" id="SMOL01000559">
    <property type="protein sequence ID" value="KAB2605573.1"/>
    <property type="molecule type" value="Genomic_DNA"/>
</dbReference>
<dbReference type="InterPro" id="IPR034732">
    <property type="entry name" value="EPHD"/>
</dbReference>
<dbReference type="Gene3D" id="1.10.8.60">
    <property type="match status" value="1"/>
</dbReference>
<keyword evidence="4" id="KW-0863">Zinc-finger</keyword>
<organism evidence="10 11">
    <name type="scientific">Pyrus ussuriensis x Pyrus communis</name>
    <dbReference type="NCBI Taxonomy" id="2448454"/>
    <lineage>
        <taxon>Eukaryota</taxon>
        <taxon>Viridiplantae</taxon>
        <taxon>Streptophyta</taxon>
        <taxon>Embryophyta</taxon>
        <taxon>Tracheophyta</taxon>
        <taxon>Spermatophyta</taxon>
        <taxon>Magnoliopsida</taxon>
        <taxon>eudicotyledons</taxon>
        <taxon>Gunneridae</taxon>
        <taxon>Pentapetalae</taxon>
        <taxon>rosids</taxon>
        <taxon>fabids</taxon>
        <taxon>Rosales</taxon>
        <taxon>Rosaceae</taxon>
        <taxon>Amygdaloideae</taxon>
        <taxon>Maleae</taxon>
        <taxon>Pyrus</taxon>
    </lineage>
</organism>
<evidence type="ECO:0000256" key="1">
    <source>
        <dbReference type="ARBA" id="ARBA00006914"/>
    </source>
</evidence>
<keyword evidence="5" id="KW-0862">Zinc</keyword>
<dbReference type="FunFam" id="3.30.40.10:FF:000739">
    <property type="entry name" value="P-loop containing nucleoside triphosphate hydrolases superfamily protein"/>
    <property type="match status" value="1"/>
</dbReference>
<keyword evidence="6" id="KW-0067">ATP-binding</keyword>
<feature type="domain" description="PHD-type" evidence="9">
    <location>
        <begin position="434"/>
        <end position="552"/>
    </location>
</feature>
<feature type="compositionally biased region" description="Gly residues" evidence="8">
    <location>
        <begin position="39"/>
        <end position="49"/>
    </location>
</feature>
<comment type="caution">
    <text evidence="10">The sequence shown here is derived from an EMBL/GenBank/DDBJ whole genome shotgun (WGS) entry which is preliminary data.</text>
</comment>
<dbReference type="Proteomes" id="UP000327157">
    <property type="component" value="Chromosome 11"/>
</dbReference>
<accession>A0A5N5FRF8</accession>
<evidence type="ECO:0000256" key="2">
    <source>
        <dbReference type="ARBA" id="ARBA00022723"/>
    </source>
</evidence>
<dbReference type="GO" id="GO:0005634">
    <property type="term" value="C:nucleus"/>
    <property type="evidence" value="ECO:0007669"/>
    <property type="project" value="TreeGrafter"/>
</dbReference>
<dbReference type="GO" id="GO:0008270">
    <property type="term" value="F:zinc ion binding"/>
    <property type="evidence" value="ECO:0007669"/>
    <property type="project" value="UniProtKB-KW"/>
</dbReference>
<dbReference type="GO" id="GO:0042393">
    <property type="term" value="F:histone binding"/>
    <property type="evidence" value="ECO:0007669"/>
    <property type="project" value="TreeGrafter"/>
</dbReference>
<proteinExistence type="inferred from homology"/>
<dbReference type="SUPFAM" id="SSF52540">
    <property type="entry name" value="P-loop containing nucleoside triphosphate hydrolases"/>
    <property type="match status" value="1"/>
</dbReference>
<reference evidence="10 11" key="1">
    <citation type="submission" date="2019-09" db="EMBL/GenBank/DDBJ databases">
        <authorList>
            <person name="Ou C."/>
        </authorList>
    </citation>
    <scope>NUCLEOTIDE SEQUENCE [LARGE SCALE GENOMIC DNA]</scope>
    <source>
        <strain evidence="10">S2</strain>
        <tissue evidence="10">Leaf</tissue>
    </source>
</reference>
<dbReference type="InterPro" id="IPR013083">
    <property type="entry name" value="Znf_RING/FYVE/PHD"/>
</dbReference>
<feature type="compositionally biased region" description="Basic residues" evidence="8">
    <location>
        <begin position="155"/>
        <end position="164"/>
    </location>
</feature>
<feature type="compositionally biased region" description="Polar residues" evidence="8">
    <location>
        <begin position="1618"/>
        <end position="1631"/>
    </location>
</feature>
<feature type="compositionally biased region" description="Basic and acidic residues" evidence="8">
    <location>
        <begin position="172"/>
        <end position="182"/>
    </location>
</feature>
<keyword evidence="3" id="KW-0547">Nucleotide-binding</keyword>
<feature type="compositionally biased region" description="Polar residues" evidence="8">
    <location>
        <begin position="1543"/>
        <end position="1556"/>
    </location>
</feature>
<dbReference type="PANTHER" id="PTHR23069:SF7">
    <property type="entry name" value="P-LOOP CONTAINING NUCLEOSIDE TRIPHOSPHATE HYDROLASES SUPERFAMILY PROTEIN"/>
    <property type="match status" value="1"/>
</dbReference>
<dbReference type="GO" id="GO:0016887">
    <property type="term" value="F:ATP hydrolysis activity"/>
    <property type="evidence" value="ECO:0007669"/>
    <property type="project" value="InterPro"/>
</dbReference>
<dbReference type="PROSITE" id="PS00674">
    <property type="entry name" value="AAA"/>
    <property type="match status" value="1"/>
</dbReference>
<feature type="region of interest" description="Disordered" evidence="8">
    <location>
        <begin position="137"/>
        <end position="182"/>
    </location>
</feature>
<evidence type="ECO:0000313" key="10">
    <source>
        <dbReference type="EMBL" id="KAB2605573.1"/>
    </source>
</evidence>
<gene>
    <name evidence="10" type="ORF">D8674_005290</name>
</gene>
<dbReference type="InterPro" id="IPR041569">
    <property type="entry name" value="AAA_lid_3"/>
</dbReference>
<dbReference type="Gene3D" id="3.40.50.300">
    <property type="entry name" value="P-loop containing nucleotide triphosphate hydrolases"/>
    <property type="match status" value="1"/>
</dbReference>
<dbReference type="InterPro" id="IPR003593">
    <property type="entry name" value="AAA+_ATPase"/>
</dbReference>
<keyword evidence="7" id="KW-0103">Bromodomain</keyword>
<feature type="compositionally biased region" description="Polar residues" evidence="8">
    <location>
        <begin position="1"/>
        <end position="14"/>
    </location>
</feature>
<dbReference type="InterPro" id="IPR045199">
    <property type="entry name" value="ATAD2-like"/>
</dbReference>
<keyword evidence="2" id="KW-0479">Metal-binding</keyword>
<dbReference type="InterPro" id="IPR027417">
    <property type="entry name" value="P-loop_NTPase"/>
</dbReference>
<dbReference type="PANTHER" id="PTHR23069">
    <property type="entry name" value="AAA DOMAIN-CONTAINING"/>
    <property type="match status" value="1"/>
</dbReference>
<dbReference type="InterPro" id="IPR003960">
    <property type="entry name" value="ATPase_AAA_CS"/>
</dbReference>